<dbReference type="Proteomes" id="UP000625711">
    <property type="component" value="Unassembled WGS sequence"/>
</dbReference>
<dbReference type="EMBL" id="JAACXV010000305">
    <property type="protein sequence ID" value="KAF7280350.1"/>
    <property type="molecule type" value="Genomic_DNA"/>
</dbReference>
<dbReference type="InterPro" id="IPR031959">
    <property type="entry name" value="DUF4779"/>
</dbReference>
<dbReference type="AlphaFoldDB" id="A0A834MHL2"/>
<evidence type="ECO:0000313" key="2">
    <source>
        <dbReference type="EMBL" id="KAF7280350.1"/>
    </source>
</evidence>
<protein>
    <submittedName>
        <fullName evidence="2">Uncharacterized protein</fullName>
    </submittedName>
</protein>
<reference evidence="2" key="1">
    <citation type="submission" date="2020-08" db="EMBL/GenBank/DDBJ databases">
        <title>Genome sequencing and assembly of the red palm weevil Rhynchophorus ferrugineus.</title>
        <authorList>
            <person name="Dias G.B."/>
            <person name="Bergman C.M."/>
            <person name="Manee M."/>
        </authorList>
    </citation>
    <scope>NUCLEOTIDE SEQUENCE</scope>
    <source>
        <strain evidence="2">AA-2017</strain>
        <tissue evidence="2">Whole larva</tissue>
    </source>
</reference>
<feature type="region of interest" description="Disordered" evidence="1">
    <location>
        <begin position="276"/>
        <end position="360"/>
    </location>
</feature>
<feature type="compositionally biased region" description="Basic and acidic residues" evidence="1">
    <location>
        <begin position="276"/>
        <end position="291"/>
    </location>
</feature>
<comment type="caution">
    <text evidence="2">The sequence shown here is derived from an EMBL/GenBank/DDBJ whole genome shotgun (WGS) entry which is preliminary data.</text>
</comment>
<evidence type="ECO:0000256" key="1">
    <source>
        <dbReference type="SAM" id="MobiDB-lite"/>
    </source>
</evidence>
<feature type="compositionally biased region" description="Basic residues" evidence="1">
    <location>
        <begin position="238"/>
        <end position="253"/>
    </location>
</feature>
<proteinExistence type="predicted"/>
<feature type="compositionally biased region" description="Basic and acidic residues" evidence="1">
    <location>
        <begin position="349"/>
        <end position="360"/>
    </location>
</feature>
<sequence length="360" mass="40525">MLCNNATLNSAEERLRVVGYLVQRSAASYYRVSPQQHAPQVVSGAFDPFQTSSTVVIAQPLLRQSSLPIVPFDPFKDELRSITEPRQNPHPARFTQAPLATSVRPKIVPLYPVHQDYPQKRPGTADVARSGSHIVPQATVVYPYSHHGDDHSVSKVSGGGQKSAKGFEKSHGSEEKEGYGSDHHHDIADHGKHNDEHKASHYDENGGHVDKHHDEAGHYKNHQEAEKSHKSAKFGEKKGHKRGHKTKGYHNKFHRDEYHREHRFYDDAHKEGYHEKYGKGHAKYSKDEGAHKNGGSHKSGNSEEHHGKEGVDDKGHIEDEHKGYTKEDGKKKYHKHYSDYGTTKGNTKGQEHGYSHANKE</sequence>
<feature type="region of interest" description="Disordered" evidence="1">
    <location>
        <begin position="145"/>
        <end position="255"/>
    </location>
</feature>
<keyword evidence="3" id="KW-1185">Reference proteome</keyword>
<organism evidence="2 3">
    <name type="scientific">Rhynchophorus ferrugineus</name>
    <name type="common">Red palm weevil</name>
    <name type="synonym">Curculio ferrugineus</name>
    <dbReference type="NCBI Taxonomy" id="354439"/>
    <lineage>
        <taxon>Eukaryota</taxon>
        <taxon>Metazoa</taxon>
        <taxon>Ecdysozoa</taxon>
        <taxon>Arthropoda</taxon>
        <taxon>Hexapoda</taxon>
        <taxon>Insecta</taxon>
        <taxon>Pterygota</taxon>
        <taxon>Neoptera</taxon>
        <taxon>Endopterygota</taxon>
        <taxon>Coleoptera</taxon>
        <taxon>Polyphaga</taxon>
        <taxon>Cucujiformia</taxon>
        <taxon>Curculionidae</taxon>
        <taxon>Dryophthorinae</taxon>
        <taxon>Rhynchophorus</taxon>
    </lineage>
</organism>
<name>A0A834MHL2_RHYFE</name>
<feature type="compositionally biased region" description="Basic and acidic residues" evidence="1">
    <location>
        <begin position="165"/>
        <end position="237"/>
    </location>
</feature>
<dbReference type="Pfam" id="PF16009">
    <property type="entry name" value="DUF4779"/>
    <property type="match status" value="1"/>
</dbReference>
<dbReference type="OrthoDB" id="8119284at2759"/>
<feature type="compositionally biased region" description="Basic and acidic residues" evidence="1">
    <location>
        <begin position="300"/>
        <end position="330"/>
    </location>
</feature>
<evidence type="ECO:0000313" key="3">
    <source>
        <dbReference type="Proteomes" id="UP000625711"/>
    </source>
</evidence>
<accession>A0A834MHL2</accession>
<gene>
    <name evidence="2" type="ORF">GWI33_006126</name>
</gene>